<gene>
    <name evidence="1" type="ORF">LOY88_006509</name>
</gene>
<sequence length="211" mass="22993">MASTPDDHLHDHLLDADADAVPLAPWRLAWRSKADDRPLPAVPATSHDRQRAAAHDHALDVDALLAESQRAPKALAERTVLYLAYGSNMSARTFRHTRGIEPLSQLAVCVPSLALAFDLAGLPYLEPCFAAAQHRDQEQHQHSNPDHAPLLAAHDAASWHKPLVGVVYEVTLADYARIIATEGGGASYTDLTVDCFPFADDHHRPYDPAAP</sequence>
<evidence type="ECO:0000313" key="1">
    <source>
        <dbReference type="EMBL" id="KAI2381868.1"/>
    </source>
</evidence>
<organism evidence="1">
    <name type="scientific">Ophidiomyces ophidiicola</name>
    <dbReference type="NCBI Taxonomy" id="1387563"/>
    <lineage>
        <taxon>Eukaryota</taxon>
        <taxon>Fungi</taxon>
        <taxon>Dikarya</taxon>
        <taxon>Ascomycota</taxon>
        <taxon>Pezizomycotina</taxon>
        <taxon>Eurotiomycetes</taxon>
        <taxon>Eurotiomycetidae</taxon>
        <taxon>Onygenales</taxon>
        <taxon>Onygenaceae</taxon>
        <taxon>Ophidiomyces</taxon>
    </lineage>
</organism>
<dbReference type="EMBL" id="JALBCA010000161">
    <property type="protein sequence ID" value="KAI2381868.1"/>
    <property type="molecule type" value="Genomic_DNA"/>
</dbReference>
<feature type="non-terminal residue" evidence="1">
    <location>
        <position position="211"/>
    </location>
</feature>
<comment type="caution">
    <text evidence="1">The sequence shown here is derived from an EMBL/GenBank/DDBJ whole genome shotgun (WGS) entry which is preliminary data.</text>
</comment>
<protein>
    <submittedName>
        <fullName evidence="1">Uncharacterized protein</fullName>
    </submittedName>
</protein>
<reference evidence="1" key="1">
    <citation type="journal article" date="2022" name="bioRxiv">
        <title>Population genetic analysis of Ophidiomyces ophidiicola, the causative agent of snake fungal disease, indicates recent introductions to the USA.</title>
        <authorList>
            <person name="Ladner J.T."/>
            <person name="Palmer J.M."/>
            <person name="Ettinger C.L."/>
            <person name="Stajich J.E."/>
            <person name="Farrell T.M."/>
            <person name="Glorioso B.M."/>
            <person name="Lawson B."/>
            <person name="Price S.J."/>
            <person name="Stengle A.G."/>
            <person name="Grear D.A."/>
            <person name="Lorch J.M."/>
        </authorList>
    </citation>
    <scope>NUCLEOTIDE SEQUENCE</scope>
    <source>
        <strain evidence="1">NWHC 24266-5</strain>
    </source>
</reference>
<name>A0ACB8UMM5_9EURO</name>
<proteinExistence type="predicted"/>
<accession>A0ACB8UMM5</accession>